<dbReference type="PANTHER" id="PTHR34849:SF1">
    <property type="entry name" value="SLR0770 PROTEIN"/>
    <property type="match status" value="1"/>
</dbReference>
<dbReference type="RefSeq" id="WP_413270139.1">
    <property type="nucleotide sequence ID" value="NZ_JBHFNQ010000066.1"/>
</dbReference>
<evidence type="ECO:0000313" key="1">
    <source>
        <dbReference type="EMBL" id="MFB2877028.1"/>
    </source>
</evidence>
<keyword evidence="2" id="KW-1185">Reference proteome</keyword>
<dbReference type="Proteomes" id="UP001576774">
    <property type="component" value="Unassembled WGS sequence"/>
</dbReference>
<proteinExistence type="predicted"/>
<accession>A0ABV4X2N6</accession>
<gene>
    <name evidence="1" type="ORF">ACE1CC_09065</name>
</gene>
<sequence>MAIQNVISEHIEITPGFCGGKPRIAGHRIKVQDIVIWHERMGMSPDEIVSQYPTITLADVYAALAYYHDHIQEIRQQIDEDEKFVQELEAKTPSLVQQKLMNVEQTITIESIRNISGEDFLSLLRQKSAITVQFPNGESLIVQAKVELAPLPILDGQGVPKGWKEEIYKH</sequence>
<dbReference type="InterPro" id="IPR036388">
    <property type="entry name" value="WH-like_DNA-bd_sf"/>
</dbReference>
<name>A0ABV4X2N6_9CYAN</name>
<dbReference type="SUPFAM" id="SSF46689">
    <property type="entry name" value="Homeodomain-like"/>
    <property type="match status" value="1"/>
</dbReference>
<dbReference type="InterPro" id="IPR007367">
    <property type="entry name" value="DUF433"/>
</dbReference>
<dbReference type="Gene3D" id="1.10.10.10">
    <property type="entry name" value="Winged helix-like DNA-binding domain superfamily/Winged helix DNA-binding domain"/>
    <property type="match status" value="1"/>
</dbReference>
<dbReference type="PANTHER" id="PTHR34849">
    <property type="entry name" value="SSL5025 PROTEIN"/>
    <property type="match status" value="1"/>
</dbReference>
<reference evidence="1 2" key="1">
    <citation type="submission" date="2024-09" db="EMBL/GenBank/DDBJ databases">
        <title>Floridaenema gen nov. (Aerosakkonemataceae, Aerosakkonematales ord. nov., Cyanobacteria) from benthic tropical and subtropical fresh waters, with the description of four new species.</title>
        <authorList>
            <person name="Moretto J.A."/>
            <person name="Berthold D.E."/>
            <person name="Lefler F.W."/>
            <person name="Huang I.-S."/>
            <person name="Laughinghouse H. IV."/>
        </authorList>
    </citation>
    <scope>NUCLEOTIDE SEQUENCE [LARGE SCALE GENOMIC DNA]</scope>
    <source>
        <strain evidence="1 2">BLCC-F46</strain>
    </source>
</reference>
<comment type="caution">
    <text evidence="1">The sequence shown here is derived from an EMBL/GenBank/DDBJ whole genome shotgun (WGS) entry which is preliminary data.</text>
</comment>
<dbReference type="EMBL" id="JBHFNQ010000066">
    <property type="protein sequence ID" value="MFB2877028.1"/>
    <property type="molecule type" value="Genomic_DNA"/>
</dbReference>
<dbReference type="Pfam" id="PF04255">
    <property type="entry name" value="DUF433"/>
    <property type="match status" value="1"/>
</dbReference>
<dbReference type="InterPro" id="IPR009057">
    <property type="entry name" value="Homeodomain-like_sf"/>
</dbReference>
<evidence type="ECO:0000313" key="2">
    <source>
        <dbReference type="Proteomes" id="UP001576774"/>
    </source>
</evidence>
<protein>
    <submittedName>
        <fullName evidence="1">DUF433 domain-containing protein</fullName>
    </submittedName>
</protein>
<organism evidence="1 2">
    <name type="scientific">Floridaenema aerugineum BLCC-F46</name>
    <dbReference type="NCBI Taxonomy" id="3153654"/>
    <lineage>
        <taxon>Bacteria</taxon>
        <taxon>Bacillati</taxon>
        <taxon>Cyanobacteriota</taxon>
        <taxon>Cyanophyceae</taxon>
        <taxon>Oscillatoriophycideae</taxon>
        <taxon>Aerosakkonematales</taxon>
        <taxon>Aerosakkonemataceae</taxon>
        <taxon>Floridanema</taxon>
        <taxon>Floridanema aerugineum</taxon>
    </lineage>
</organism>